<dbReference type="Proteomes" id="UP000030512">
    <property type="component" value="Chromosome"/>
</dbReference>
<dbReference type="GO" id="GO:0046872">
    <property type="term" value="F:metal ion binding"/>
    <property type="evidence" value="ECO:0007669"/>
    <property type="project" value="UniProtKB-KW"/>
</dbReference>
<dbReference type="GO" id="GO:0050311">
    <property type="term" value="F:sulfite reductase (ferredoxin) activity"/>
    <property type="evidence" value="ECO:0007669"/>
    <property type="project" value="TreeGrafter"/>
</dbReference>
<dbReference type="SUPFAM" id="SSF55124">
    <property type="entry name" value="Nitrite/Sulfite reductase N-terminal domain-like"/>
    <property type="match status" value="2"/>
</dbReference>
<dbReference type="Pfam" id="PF01077">
    <property type="entry name" value="NIR_SIR"/>
    <property type="match status" value="2"/>
</dbReference>
<evidence type="ECO:0000256" key="7">
    <source>
        <dbReference type="ARBA" id="ARBA00023014"/>
    </source>
</evidence>
<dbReference type="RefSeq" id="WP_036278109.1">
    <property type="nucleotide sequence ID" value="NZ_CP014476.1"/>
</dbReference>
<organism evidence="10 11">
    <name type="scientific">Methylomonas denitrificans</name>
    <dbReference type="NCBI Taxonomy" id="1538553"/>
    <lineage>
        <taxon>Bacteria</taxon>
        <taxon>Pseudomonadati</taxon>
        <taxon>Pseudomonadota</taxon>
        <taxon>Gammaproteobacteria</taxon>
        <taxon>Methylococcales</taxon>
        <taxon>Methylococcaceae</taxon>
        <taxon>Methylomonas</taxon>
    </lineage>
</organism>
<feature type="domain" description="Nitrite/Sulfite reductase ferredoxin-like" evidence="9">
    <location>
        <begin position="53"/>
        <end position="109"/>
    </location>
</feature>
<feature type="domain" description="Nitrite/sulphite reductase 4Fe-4S" evidence="8">
    <location>
        <begin position="408"/>
        <end position="546"/>
    </location>
</feature>
<keyword evidence="4" id="KW-0479">Metal-binding</keyword>
<keyword evidence="11" id="KW-1185">Reference proteome</keyword>
<dbReference type="InterPro" id="IPR036136">
    <property type="entry name" value="Nit/Sulf_reduc_fer-like_dom_sf"/>
</dbReference>
<evidence type="ECO:0000313" key="10">
    <source>
        <dbReference type="EMBL" id="AMK77260.1"/>
    </source>
</evidence>
<dbReference type="InterPro" id="IPR045169">
    <property type="entry name" value="NO2/SO3_Rdtase_4Fe4S_prot"/>
</dbReference>
<dbReference type="AlphaFoldDB" id="A0A126T5D2"/>
<evidence type="ECO:0000259" key="8">
    <source>
        <dbReference type="Pfam" id="PF01077"/>
    </source>
</evidence>
<dbReference type="InterPro" id="IPR045854">
    <property type="entry name" value="NO2/SO3_Rdtase_4Fe4S_sf"/>
</dbReference>
<comment type="cofactor">
    <cofactor evidence="2">
        <name>[4Fe-4S] cluster</name>
        <dbReference type="ChEBI" id="CHEBI:49883"/>
    </cofactor>
</comment>
<proteinExistence type="predicted"/>
<name>A0A126T5D2_9GAMM</name>
<keyword evidence="3" id="KW-0004">4Fe-4S</keyword>
<dbReference type="GO" id="GO:0009337">
    <property type="term" value="C:sulfite reductase complex (NADPH)"/>
    <property type="evidence" value="ECO:0007669"/>
    <property type="project" value="TreeGrafter"/>
</dbReference>
<protein>
    <submittedName>
        <fullName evidence="10">Sulfite reductase</fullName>
    </submittedName>
</protein>
<dbReference type="STRING" id="1538553.JT25_012335"/>
<dbReference type="GO" id="GO:0020037">
    <property type="term" value="F:heme binding"/>
    <property type="evidence" value="ECO:0007669"/>
    <property type="project" value="InterPro"/>
</dbReference>
<sequence length="550" mass="61708">MYQYNKQDQTLIEERVSEFRGQTQRFLNGELGPDQFRALRLMNGLYVQTHAPMLRVAVPYGLLSSKQLRKLASVARDYDKGYCHFTTRQNVQYNWPELGRVPDLLGELATVQMHAIQTSGNCLRNTSSDHLAGICKDEIEDPRPYCEIIRQWTTLHPEFAFLPRKFKIAVSGATHDRAAVQFHDIGVYLVENEAGEIGFRILAGGGLGRTPIIGQTVRPFLEKQHLLSYLEAILRVYNLFGRRDNKYKARIKILVKETGLEKFTSMVEKEWLRIKDDMLLSNERIDEIKAQFAPPAYDATAKNDSSFDAHLAGNSAFVKWVKYNTVEHKVSGYRGAYVSLKAPDSPPGDITAEQLEAVADLADQYSFGEIRSTHRQNLVLADVKQVDLFTVWQQLDAFKLATPNIGTVTDMICCPGLDFCSLANAGSIGVAKEINEALDDLDYIHDIGDIKINMSGCMNGCAHQSVGHIGILGVDKHGEEWYQITLGGSSENEAAIGERLGPSVSKEQITATITTILDVYVKQRLEDEAFLETVKRVGLEPFKERVYANH</sequence>
<dbReference type="EMBL" id="CP014476">
    <property type="protein sequence ID" value="AMK77260.1"/>
    <property type="molecule type" value="Genomic_DNA"/>
</dbReference>
<keyword evidence="5" id="KW-0560">Oxidoreductase</keyword>
<dbReference type="PANTHER" id="PTHR11493">
    <property type="entry name" value="SULFITE REDUCTASE [NADPH] SUBUNIT BETA-RELATED"/>
    <property type="match status" value="1"/>
</dbReference>
<dbReference type="GO" id="GO:0051539">
    <property type="term" value="F:4 iron, 4 sulfur cluster binding"/>
    <property type="evidence" value="ECO:0007669"/>
    <property type="project" value="UniProtKB-KW"/>
</dbReference>
<reference evidence="10 11" key="1">
    <citation type="journal article" date="2015" name="Environ. Microbiol.">
        <title>Methane oxidation coupled to nitrate reduction under hypoxia by the Gammaproteobacterium Methylomonas denitrificans, sp. nov. type strain FJG1.</title>
        <authorList>
            <person name="Kits K.D."/>
            <person name="Klotz M.G."/>
            <person name="Stein L.Y."/>
        </authorList>
    </citation>
    <scope>NUCLEOTIDE SEQUENCE [LARGE SCALE GENOMIC DNA]</scope>
    <source>
        <strain evidence="10 11">FJG1</strain>
    </source>
</reference>
<evidence type="ECO:0000256" key="6">
    <source>
        <dbReference type="ARBA" id="ARBA00023004"/>
    </source>
</evidence>
<evidence type="ECO:0000256" key="2">
    <source>
        <dbReference type="ARBA" id="ARBA00001966"/>
    </source>
</evidence>
<dbReference type="KEGG" id="mdn:JT25_012335"/>
<dbReference type="InterPro" id="IPR006067">
    <property type="entry name" value="NO2/SO3_Rdtase_4Fe4S_dom"/>
</dbReference>
<comment type="cofactor">
    <cofactor evidence="1">
        <name>siroheme</name>
        <dbReference type="ChEBI" id="CHEBI:60052"/>
    </cofactor>
</comment>
<evidence type="ECO:0000259" key="9">
    <source>
        <dbReference type="Pfam" id="PF03460"/>
    </source>
</evidence>
<gene>
    <name evidence="10" type="ORF">JT25_012335</name>
</gene>
<dbReference type="Gene3D" id="3.90.480.20">
    <property type="match status" value="2"/>
</dbReference>
<feature type="domain" description="Nitrite/Sulfite reductase ferredoxin-like" evidence="9">
    <location>
        <begin position="346"/>
        <end position="397"/>
    </location>
</feature>
<feature type="domain" description="Nitrite/sulphite reductase 4Fe-4S" evidence="8">
    <location>
        <begin position="119"/>
        <end position="271"/>
    </location>
</feature>
<evidence type="ECO:0000256" key="3">
    <source>
        <dbReference type="ARBA" id="ARBA00022485"/>
    </source>
</evidence>
<evidence type="ECO:0000256" key="4">
    <source>
        <dbReference type="ARBA" id="ARBA00022723"/>
    </source>
</evidence>
<evidence type="ECO:0000313" key="11">
    <source>
        <dbReference type="Proteomes" id="UP000030512"/>
    </source>
</evidence>
<dbReference type="OrthoDB" id="3189055at2"/>
<keyword evidence="6" id="KW-0408">Iron</keyword>
<keyword evidence="7" id="KW-0411">Iron-sulfur</keyword>
<dbReference type="SUPFAM" id="SSF56014">
    <property type="entry name" value="Nitrite and sulphite reductase 4Fe-4S domain-like"/>
    <property type="match status" value="2"/>
</dbReference>
<evidence type="ECO:0000256" key="5">
    <source>
        <dbReference type="ARBA" id="ARBA00023002"/>
    </source>
</evidence>
<dbReference type="GO" id="GO:0016002">
    <property type="term" value="F:sulfite reductase activity"/>
    <property type="evidence" value="ECO:0007669"/>
    <property type="project" value="TreeGrafter"/>
</dbReference>
<dbReference type="Pfam" id="PF03460">
    <property type="entry name" value="NIR_SIR_ferr"/>
    <property type="match status" value="2"/>
</dbReference>
<dbReference type="GO" id="GO:0000103">
    <property type="term" value="P:sulfate assimilation"/>
    <property type="evidence" value="ECO:0007669"/>
    <property type="project" value="TreeGrafter"/>
</dbReference>
<evidence type="ECO:0000256" key="1">
    <source>
        <dbReference type="ARBA" id="ARBA00001929"/>
    </source>
</evidence>
<accession>A0A126T5D2</accession>
<dbReference type="PANTHER" id="PTHR11493:SF47">
    <property type="entry name" value="SULFITE REDUCTASE [NADPH] SUBUNIT BETA"/>
    <property type="match status" value="1"/>
</dbReference>
<dbReference type="InterPro" id="IPR005117">
    <property type="entry name" value="NiRdtase/SiRdtase_haem-b_fer"/>
</dbReference>
<dbReference type="Gene3D" id="3.30.413.10">
    <property type="entry name" value="Sulfite Reductase Hemoprotein, domain 1"/>
    <property type="match status" value="2"/>
</dbReference>